<dbReference type="CDD" id="cd02883">
    <property type="entry name" value="NUDIX_Hydrolase"/>
    <property type="match status" value="1"/>
</dbReference>
<dbReference type="Pfam" id="PF00293">
    <property type="entry name" value="NUDIX"/>
    <property type="match status" value="1"/>
</dbReference>
<dbReference type="EMBL" id="JACBYQ010000001">
    <property type="protein sequence ID" value="NYE95112.1"/>
    <property type="molecule type" value="Genomic_DNA"/>
</dbReference>
<evidence type="ECO:0000259" key="5">
    <source>
        <dbReference type="PROSITE" id="PS51462"/>
    </source>
</evidence>
<dbReference type="PANTHER" id="PTHR43046:SF16">
    <property type="entry name" value="ADP-RIBOSE PYROPHOSPHATASE YJHB-RELATED"/>
    <property type="match status" value="1"/>
</dbReference>
<dbReference type="PROSITE" id="PS00893">
    <property type="entry name" value="NUDIX_BOX"/>
    <property type="match status" value="1"/>
</dbReference>
<dbReference type="InterPro" id="IPR020084">
    <property type="entry name" value="NUDIX_hydrolase_CS"/>
</dbReference>
<dbReference type="InterPro" id="IPR020476">
    <property type="entry name" value="Nudix_hydrolase"/>
</dbReference>
<dbReference type="PANTHER" id="PTHR43046">
    <property type="entry name" value="GDP-MANNOSE MANNOSYL HYDROLASE"/>
    <property type="match status" value="1"/>
</dbReference>
<keyword evidence="3 4" id="KW-0378">Hydrolase</keyword>
<comment type="caution">
    <text evidence="6">The sequence shown here is derived from an EMBL/GenBank/DDBJ whole genome shotgun (WGS) entry which is preliminary data.</text>
</comment>
<evidence type="ECO:0000256" key="2">
    <source>
        <dbReference type="ARBA" id="ARBA00005582"/>
    </source>
</evidence>
<reference evidence="6 7" key="1">
    <citation type="submission" date="2020-07" db="EMBL/GenBank/DDBJ databases">
        <title>Sequencing the genomes of 1000 actinobacteria strains.</title>
        <authorList>
            <person name="Klenk H.-P."/>
        </authorList>
    </citation>
    <scope>NUCLEOTIDE SEQUENCE [LARGE SCALE GENOMIC DNA]</scope>
    <source>
        <strain evidence="6 7">DSM 102047</strain>
    </source>
</reference>
<proteinExistence type="inferred from homology"/>
<dbReference type="EC" id="3.6.1.55" evidence="6"/>
<dbReference type="RefSeq" id="WP_179388794.1">
    <property type="nucleotide sequence ID" value="NZ_JACBYQ010000001.1"/>
</dbReference>
<dbReference type="Gene3D" id="3.90.79.10">
    <property type="entry name" value="Nucleoside Triphosphate Pyrophosphohydrolase"/>
    <property type="match status" value="1"/>
</dbReference>
<dbReference type="GO" id="GO:0035539">
    <property type="term" value="F:8-oxo-7,8-dihydrodeoxyguanosine triphosphate pyrophosphatase activity"/>
    <property type="evidence" value="ECO:0007669"/>
    <property type="project" value="UniProtKB-EC"/>
</dbReference>
<dbReference type="PROSITE" id="PS51462">
    <property type="entry name" value="NUDIX"/>
    <property type="match status" value="1"/>
</dbReference>
<evidence type="ECO:0000256" key="4">
    <source>
        <dbReference type="RuleBase" id="RU003476"/>
    </source>
</evidence>
<dbReference type="InterPro" id="IPR000086">
    <property type="entry name" value="NUDIX_hydrolase_dom"/>
</dbReference>
<feature type="domain" description="Nudix hydrolase" evidence="5">
    <location>
        <begin position="6"/>
        <end position="139"/>
    </location>
</feature>
<evidence type="ECO:0000313" key="7">
    <source>
        <dbReference type="Proteomes" id="UP000521748"/>
    </source>
</evidence>
<dbReference type="PRINTS" id="PR00502">
    <property type="entry name" value="NUDIXFAMILY"/>
</dbReference>
<accession>A0A7Y9LT53</accession>
<gene>
    <name evidence="6" type="ORF">FHU41_001333</name>
</gene>
<name>A0A7Y9LT53_9MICC</name>
<evidence type="ECO:0000256" key="1">
    <source>
        <dbReference type="ARBA" id="ARBA00001946"/>
    </source>
</evidence>
<evidence type="ECO:0000313" key="6">
    <source>
        <dbReference type="EMBL" id="NYE95112.1"/>
    </source>
</evidence>
<protein>
    <submittedName>
        <fullName evidence="6">8-oxo-dGTP diphosphatase</fullName>
        <ecNumber evidence="6">3.6.1.55</ecNumber>
    </submittedName>
</protein>
<keyword evidence="7" id="KW-1185">Reference proteome</keyword>
<evidence type="ECO:0000256" key="3">
    <source>
        <dbReference type="ARBA" id="ARBA00022801"/>
    </source>
</evidence>
<comment type="similarity">
    <text evidence="2 4">Belongs to the Nudix hydrolase family.</text>
</comment>
<dbReference type="AlphaFoldDB" id="A0A7Y9LT53"/>
<comment type="cofactor">
    <cofactor evidence="1">
        <name>Mg(2+)</name>
        <dbReference type="ChEBI" id="CHEBI:18420"/>
    </cofactor>
</comment>
<sequence length="152" mass="16595">MSPSFATRPAAYAVIVRDQEILLAYWSENGEEGWTMPGGGLDHGEHPVDGAIREVFEETGYQVVIERPLGVDVFAPSAPIDGQLRQSIRFLYQATVTGGELTAEQNGSTTHAAWIPLAQVPSLNRVPLVDAALRIWREKPQSGKLASQPEDQ</sequence>
<dbReference type="Proteomes" id="UP000521748">
    <property type="component" value="Unassembled WGS sequence"/>
</dbReference>
<dbReference type="InterPro" id="IPR015797">
    <property type="entry name" value="NUDIX_hydrolase-like_dom_sf"/>
</dbReference>
<dbReference type="SUPFAM" id="SSF55811">
    <property type="entry name" value="Nudix"/>
    <property type="match status" value="1"/>
</dbReference>
<organism evidence="6 7">
    <name type="scientific">Psychromicrobium silvestre</name>
    <dbReference type="NCBI Taxonomy" id="1645614"/>
    <lineage>
        <taxon>Bacteria</taxon>
        <taxon>Bacillati</taxon>
        <taxon>Actinomycetota</taxon>
        <taxon>Actinomycetes</taxon>
        <taxon>Micrococcales</taxon>
        <taxon>Micrococcaceae</taxon>
        <taxon>Psychromicrobium</taxon>
    </lineage>
</organism>